<feature type="region of interest" description="Disordered" evidence="1">
    <location>
        <begin position="221"/>
        <end position="241"/>
    </location>
</feature>
<accession>A0A922IBC7</accession>
<reference evidence="2" key="1">
    <citation type="submission" date="2013-05" db="EMBL/GenBank/DDBJ databases">
        <authorList>
            <person name="Yim A.K.Y."/>
            <person name="Chan T.F."/>
            <person name="Ji K.M."/>
            <person name="Liu X.Y."/>
            <person name="Zhou J.W."/>
            <person name="Li R.Q."/>
            <person name="Yang K.Y."/>
            <person name="Li J."/>
            <person name="Li M."/>
            <person name="Law P.T.W."/>
            <person name="Wu Y.L."/>
            <person name="Cai Z.L."/>
            <person name="Qin H."/>
            <person name="Bao Y."/>
            <person name="Leung R.K.K."/>
            <person name="Ng P.K.S."/>
            <person name="Zou J."/>
            <person name="Zhong X.J."/>
            <person name="Ran P.X."/>
            <person name="Zhong N.S."/>
            <person name="Liu Z.G."/>
            <person name="Tsui S.K.W."/>
        </authorList>
    </citation>
    <scope>NUCLEOTIDE SEQUENCE</scope>
    <source>
        <strain evidence="2">Derf</strain>
        <tissue evidence="2">Whole organism</tissue>
    </source>
</reference>
<evidence type="ECO:0000256" key="1">
    <source>
        <dbReference type="SAM" id="MobiDB-lite"/>
    </source>
</evidence>
<reference evidence="2" key="2">
    <citation type="journal article" date="2022" name="Res Sq">
        <title>Comparative Genomics Reveals Insights into the Divergent Evolution of Astigmatic Mites and Household Pest Adaptations.</title>
        <authorList>
            <person name="Xiong Q."/>
            <person name="Wan A.T.-Y."/>
            <person name="Liu X.-Y."/>
            <person name="Fung C.S.-H."/>
            <person name="Xiao X."/>
            <person name="Malainual N."/>
            <person name="Hou J."/>
            <person name="Wang L."/>
            <person name="Wang M."/>
            <person name="Yang K."/>
            <person name="Cui Y."/>
            <person name="Leung E."/>
            <person name="Nong W."/>
            <person name="Shin S.-K."/>
            <person name="Au S."/>
            <person name="Jeong K.Y."/>
            <person name="Chew F.T."/>
            <person name="Hui J."/>
            <person name="Leung T.F."/>
            <person name="Tungtrongchitr A."/>
            <person name="Zhong N."/>
            <person name="Liu Z."/>
            <person name="Tsui S."/>
        </authorList>
    </citation>
    <scope>NUCLEOTIDE SEQUENCE</scope>
    <source>
        <strain evidence="2">Derf</strain>
        <tissue evidence="2">Whole organism</tissue>
    </source>
</reference>
<evidence type="ECO:0000313" key="2">
    <source>
        <dbReference type="EMBL" id="KAH9527698.1"/>
    </source>
</evidence>
<comment type="caution">
    <text evidence="2">The sequence shown here is derived from an EMBL/GenBank/DDBJ whole genome shotgun (WGS) entry which is preliminary data.</text>
</comment>
<dbReference type="Proteomes" id="UP000790347">
    <property type="component" value="Unassembled WGS sequence"/>
</dbReference>
<dbReference type="AlphaFoldDB" id="A0A922IBC7"/>
<sequence>MNRDDTDLFHFGLLNFDNDAQTNEAIGYPMAAMCVRMSSDQGVLHFTPINVASYVLPRPASRNHNSIVSMILAQCCFEMKKKMPCICGSSNRIMLESADSKENRQQSCTSVSAKFQNYEASLMLFSMLPRYNKSQVSTSELSMTPPIATQVSRSVCDNGQHIVRIDNQVFHCSNKNTENDPSAGSPTETLLRLLLPLDVQVWSTFRPNIATTRMATLARPKTSLKHPIGSSDGRCVQRAGT</sequence>
<keyword evidence="3" id="KW-1185">Reference proteome</keyword>
<evidence type="ECO:0000313" key="3">
    <source>
        <dbReference type="Proteomes" id="UP000790347"/>
    </source>
</evidence>
<proteinExistence type="predicted"/>
<name>A0A922IBC7_DERFA</name>
<dbReference type="EMBL" id="ASGP02000001">
    <property type="protein sequence ID" value="KAH9527698.1"/>
    <property type="molecule type" value="Genomic_DNA"/>
</dbReference>
<organism evidence="2 3">
    <name type="scientific">Dermatophagoides farinae</name>
    <name type="common">American house dust mite</name>
    <dbReference type="NCBI Taxonomy" id="6954"/>
    <lineage>
        <taxon>Eukaryota</taxon>
        <taxon>Metazoa</taxon>
        <taxon>Ecdysozoa</taxon>
        <taxon>Arthropoda</taxon>
        <taxon>Chelicerata</taxon>
        <taxon>Arachnida</taxon>
        <taxon>Acari</taxon>
        <taxon>Acariformes</taxon>
        <taxon>Sarcoptiformes</taxon>
        <taxon>Astigmata</taxon>
        <taxon>Psoroptidia</taxon>
        <taxon>Analgoidea</taxon>
        <taxon>Pyroglyphidae</taxon>
        <taxon>Dermatophagoidinae</taxon>
        <taxon>Dermatophagoides</taxon>
    </lineage>
</organism>
<protein>
    <submittedName>
        <fullName evidence="2">Uncharacterized protein</fullName>
    </submittedName>
</protein>
<gene>
    <name evidence="2" type="ORF">DERF_001706</name>
</gene>